<dbReference type="Proteomes" id="UP001159641">
    <property type="component" value="Unassembled WGS sequence"/>
</dbReference>
<reference evidence="2 3" key="1">
    <citation type="submission" date="2022-11" db="EMBL/GenBank/DDBJ databases">
        <title>Whole genome sequence of Eschrichtius robustus ER-17-0199.</title>
        <authorList>
            <person name="Bruniche-Olsen A."/>
            <person name="Black A.N."/>
            <person name="Fields C.J."/>
            <person name="Walden K."/>
            <person name="Dewoody J.A."/>
        </authorList>
    </citation>
    <scope>NUCLEOTIDE SEQUENCE [LARGE SCALE GENOMIC DNA]</scope>
    <source>
        <strain evidence="2">ER-17-0199</strain>
        <tissue evidence="2">Blubber</tissue>
    </source>
</reference>
<keyword evidence="3" id="KW-1185">Reference proteome</keyword>
<dbReference type="EMBL" id="JAIQCJ010001301">
    <property type="protein sequence ID" value="KAJ8791311.1"/>
    <property type="molecule type" value="Genomic_DNA"/>
</dbReference>
<organism evidence="2 3">
    <name type="scientific">Eschrichtius robustus</name>
    <name type="common">California gray whale</name>
    <name type="synonym">Eschrichtius gibbosus</name>
    <dbReference type="NCBI Taxonomy" id="9764"/>
    <lineage>
        <taxon>Eukaryota</taxon>
        <taxon>Metazoa</taxon>
        <taxon>Chordata</taxon>
        <taxon>Craniata</taxon>
        <taxon>Vertebrata</taxon>
        <taxon>Euteleostomi</taxon>
        <taxon>Mammalia</taxon>
        <taxon>Eutheria</taxon>
        <taxon>Laurasiatheria</taxon>
        <taxon>Artiodactyla</taxon>
        <taxon>Whippomorpha</taxon>
        <taxon>Cetacea</taxon>
        <taxon>Mysticeti</taxon>
        <taxon>Eschrichtiidae</taxon>
        <taxon>Eschrichtius</taxon>
    </lineage>
</organism>
<feature type="compositionally biased region" description="Basic and acidic residues" evidence="1">
    <location>
        <begin position="32"/>
        <end position="47"/>
    </location>
</feature>
<evidence type="ECO:0000313" key="2">
    <source>
        <dbReference type="EMBL" id="KAJ8791311.1"/>
    </source>
</evidence>
<sequence>MGVPDGDRRCPLRPLTRWSTDPSLKPTFKNKSFGEKAEASFDHDGSKARSSQHLTGTSASKPTHGGSGVKQTGQCQWGPRTGSRELTANTQESALPGPHQVFLQPERGSLQQPFPSQPFRSHPPAMTYPPHPRPDPGRGSEQAAPWAWNPPPAFSARLASTIPQVSCPALLPWGSLPDPVTDPGLRYKVSLHRAPLLSRSDQSWELTFITLDEWLFPFSRKVFSQEWMTLCT</sequence>
<feature type="compositionally biased region" description="Basic and acidic residues" evidence="1">
    <location>
        <begin position="1"/>
        <end position="10"/>
    </location>
</feature>
<protein>
    <submittedName>
        <fullName evidence="2">Uncharacterized protein</fullName>
    </submittedName>
</protein>
<feature type="compositionally biased region" description="Polar residues" evidence="1">
    <location>
        <begin position="48"/>
        <end position="61"/>
    </location>
</feature>
<evidence type="ECO:0000313" key="3">
    <source>
        <dbReference type="Proteomes" id="UP001159641"/>
    </source>
</evidence>
<feature type="region of interest" description="Disordered" evidence="1">
    <location>
        <begin position="1"/>
        <end position="83"/>
    </location>
</feature>
<dbReference type="AlphaFoldDB" id="A0AB34HHW0"/>
<proteinExistence type="predicted"/>
<evidence type="ECO:0000256" key="1">
    <source>
        <dbReference type="SAM" id="MobiDB-lite"/>
    </source>
</evidence>
<name>A0AB34HHW0_ESCRO</name>
<accession>A0AB34HHW0</accession>
<comment type="caution">
    <text evidence="2">The sequence shown here is derived from an EMBL/GenBank/DDBJ whole genome shotgun (WGS) entry which is preliminary data.</text>
</comment>
<feature type="region of interest" description="Disordered" evidence="1">
    <location>
        <begin position="109"/>
        <end position="144"/>
    </location>
</feature>
<gene>
    <name evidence="2" type="ORF">J1605_004358</name>
</gene>